<dbReference type="EMBL" id="KQ965767">
    <property type="protein sequence ID" value="KXS14747.1"/>
    <property type="molecule type" value="Genomic_DNA"/>
</dbReference>
<dbReference type="Proteomes" id="UP000070544">
    <property type="component" value="Unassembled WGS sequence"/>
</dbReference>
<gene>
    <name evidence="1" type="ORF">M427DRAFT_32950</name>
</gene>
<accession>A0A139AD95</accession>
<evidence type="ECO:0000313" key="1">
    <source>
        <dbReference type="EMBL" id="KXS14747.1"/>
    </source>
</evidence>
<sequence length="227" mass="25028">MAPLGSTGEKISGDFAHLGQPAQAAGPGDHTALIKQKVLTAIRGNYVNYVKGRLKEDDAVPSYTAGFVGQWKNLGRFPTNAGAFWSVFMIVLHFGVTDITSDEQFTVTSLEDGNCFGVSNHFIKNVFAQAWQGNLLVRYRYDVATGAILSQSIFAERMEELDAVLGKMLDLEDVQRALETFGIKLRTLNDVNTTEQNLPESHQLANPSKIAKLLQETNLWAARTIEH</sequence>
<organism evidence="1 2">
    <name type="scientific">Gonapodya prolifera (strain JEL478)</name>
    <name type="common">Monoblepharis prolifera</name>
    <dbReference type="NCBI Taxonomy" id="1344416"/>
    <lineage>
        <taxon>Eukaryota</taxon>
        <taxon>Fungi</taxon>
        <taxon>Fungi incertae sedis</taxon>
        <taxon>Chytridiomycota</taxon>
        <taxon>Chytridiomycota incertae sedis</taxon>
        <taxon>Monoblepharidomycetes</taxon>
        <taxon>Monoblepharidales</taxon>
        <taxon>Gonapodyaceae</taxon>
        <taxon>Gonapodya</taxon>
    </lineage>
</organism>
<evidence type="ECO:0000313" key="2">
    <source>
        <dbReference type="Proteomes" id="UP000070544"/>
    </source>
</evidence>
<protein>
    <submittedName>
        <fullName evidence="1">Uncharacterized protein</fullName>
    </submittedName>
</protein>
<name>A0A139AD95_GONPJ</name>
<reference evidence="1 2" key="1">
    <citation type="journal article" date="2015" name="Genome Biol. Evol.">
        <title>Phylogenomic analyses indicate that early fungi evolved digesting cell walls of algal ancestors of land plants.</title>
        <authorList>
            <person name="Chang Y."/>
            <person name="Wang S."/>
            <person name="Sekimoto S."/>
            <person name="Aerts A.L."/>
            <person name="Choi C."/>
            <person name="Clum A."/>
            <person name="LaButti K.M."/>
            <person name="Lindquist E.A."/>
            <person name="Yee Ngan C."/>
            <person name="Ohm R.A."/>
            <person name="Salamov A.A."/>
            <person name="Grigoriev I.V."/>
            <person name="Spatafora J.W."/>
            <person name="Berbee M.L."/>
        </authorList>
    </citation>
    <scope>NUCLEOTIDE SEQUENCE [LARGE SCALE GENOMIC DNA]</scope>
    <source>
        <strain evidence="1 2">JEL478</strain>
    </source>
</reference>
<keyword evidence="2" id="KW-1185">Reference proteome</keyword>
<proteinExistence type="predicted"/>
<dbReference type="AlphaFoldDB" id="A0A139AD95"/>
<dbReference type="OrthoDB" id="2179241at2759"/>